<dbReference type="AlphaFoldDB" id="A0A6P5FFR9"/>
<name>A0A6P5FFR9_ANACO</name>
<feature type="compositionally biased region" description="Low complexity" evidence="1">
    <location>
        <begin position="245"/>
        <end position="255"/>
    </location>
</feature>
<gene>
    <name evidence="4" type="primary">LOC109714276</name>
</gene>
<dbReference type="Gramene" id="Aco016659.1.mrna1">
    <property type="protein sequence ID" value="Aco016659.1.mrna1"/>
    <property type="gene ID" value="Aco016659.1.path1"/>
</dbReference>
<accession>A0A6P5FFR9</accession>
<feature type="region of interest" description="Disordered" evidence="1">
    <location>
        <begin position="197"/>
        <end position="261"/>
    </location>
</feature>
<dbReference type="PANTHER" id="PTHR46929">
    <property type="entry name" value="EXPRESSED PROTEIN"/>
    <property type="match status" value="1"/>
</dbReference>
<reference evidence="3" key="1">
    <citation type="journal article" date="2015" name="Nat. Genet.">
        <title>The pineapple genome and the evolution of CAM photosynthesis.</title>
        <authorList>
            <person name="Ming R."/>
            <person name="VanBuren R."/>
            <person name="Wai C.M."/>
            <person name="Tang H."/>
            <person name="Schatz M.C."/>
            <person name="Bowers J.E."/>
            <person name="Lyons E."/>
            <person name="Wang M.L."/>
            <person name="Chen J."/>
            <person name="Biggers E."/>
            <person name="Zhang J."/>
            <person name="Huang L."/>
            <person name="Zhang L."/>
            <person name="Miao W."/>
            <person name="Zhang J."/>
            <person name="Ye Z."/>
            <person name="Miao C."/>
            <person name="Lin Z."/>
            <person name="Wang H."/>
            <person name="Zhou H."/>
            <person name="Yim W.C."/>
            <person name="Priest H.D."/>
            <person name="Zheng C."/>
            <person name="Woodhouse M."/>
            <person name="Edger P.P."/>
            <person name="Guyot R."/>
            <person name="Guo H.B."/>
            <person name="Guo H."/>
            <person name="Zheng G."/>
            <person name="Singh R."/>
            <person name="Sharma A."/>
            <person name="Min X."/>
            <person name="Zheng Y."/>
            <person name="Lee H."/>
            <person name="Gurtowski J."/>
            <person name="Sedlazeck F.J."/>
            <person name="Harkess A."/>
            <person name="McKain M.R."/>
            <person name="Liao Z."/>
            <person name="Fang J."/>
            <person name="Liu J."/>
            <person name="Zhang X."/>
            <person name="Zhang Q."/>
            <person name="Hu W."/>
            <person name="Qin Y."/>
            <person name="Wang K."/>
            <person name="Chen L.Y."/>
            <person name="Shirley N."/>
            <person name="Lin Y.R."/>
            <person name="Liu L.Y."/>
            <person name="Hernandez A.G."/>
            <person name="Wright C.L."/>
            <person name="Bulone V."/>
            <person name="Tuskan G.A."/>
            <person name="Heath K."/>
            <person name="Zee F."/>
            <person name="Moore P.H."/>
            <person name="Sunkar R."/>
            <person name="Leebens-Mack J.H."/>
            <person name="Mockler T."/>
            <person name="Bennetzen J.L."/>
            <person name="Freeling M."/>
            <person name="Sankoff D."/>
            <person name="Paterson A.H."/>
            <person name="Zhu X."/>
            <person name="Yang X."/>
            <person name="Smith J.A."/>
            <person name="Cushman J.C."/>
            <person name="Paull R.E."/>
            <person name="Yu Q."/>
        </authorList>
    </citation>
    <scope>NUCLEOTIDE SEQUENCE [LARGE SCALE GENOMIC DNA]</scope>
    <source>
        <strain evidence="3">cv. F153</strain>
    </source>
</reference>
<dbReference type="GeneID" id="109714276"/>
<dbReference type="InterPro" id="IPR024752">
    <property type="entry name" value="Myb/SANT-like_dom"/>
</dbReference>
<dbReference type="RefSeq" id="XP_020094417.1">
    <property type="nucleotide sequence ID" value="XM_020238828.1"/>
</dbReference>
<feature type="domain" description="Myb/SANT-like" evidence="2">
    <location>
        <begin position="63"/>
        <end position="147"/>
    </location>
</feature>
<keyword evidence="3" id="KW-1185">Reference proteome</keyword>
<protein>
    <submittedName>
        <fullName evidence="4">Uncharacterized protein LOC109714276</fullName>
    </submittedName>
</protein>
<evidence type="ECO:0000256" key="1">
    <source>
        <dbReference type="SAM" id="MobiDB-lite"/>
    </source>
</evidence>
<dbReference type="Pfam" id="PF12776">
    <property type="entry name" value="Myb_DNA-bind_3"/>
    <property type="match status" value="1"/>
</dbReference>
<evidence type="ECO:0000259" key="2">
    <source>
        <dbReference type="Pfam" id="PF12776"/>
    </source>
</evidence>
<dbReference type="OrthoDB" id="654906at2759"/>
<sequence>MVSTMIVAAPAQNNSVRTRREEAKLRRTIRDIVWERRGPYVHLLDMPIKKVIGKSVRRVRTANWTRSLDASLLRLFKQEYIEGNFINGQFTKSAWARIVTAFNMKTRLSLNKGHLQNRLKVLKNTFRLYNDVATLNGWEWDSERNVPKPQDPSSWDRMIVVNPHYAKCRDKPFPAYPILKLFFVKSSVSRQSQMNAMAGDFSDKGEGCSSSSFRSSEKNTSSQKPKDIPLPYASNKEDADDDDNASASDDSSSSSQSGRTSAVSKALEELVEIGRRQQEIAKELLNRQLAGMPKVYSIEQCMLKLKTLRNMSSEAFLSVCDAFRDEHDRCIFMNLKGPILHAWIDRKVAMHSVYQQPIQPIQQCRMSAPPNQDVDFSRI</sequence>
<evidence type="ECO:0000313" key="4">
    <source>
        <dbReference type="RefSeq" id="XP_020094417.1"/>
    </source>
</evidence>
<organism evidence="3 4">
    <name type="scientific">Ananas comosus</name>
    <name type="common">Pineapple</name>
    <name type="synonym">Ananas ananas</name>
    <dbReference type="NCBI Taxonomy" id="4615"/>
    <lineage>
        <taxon>Eukaryota</taxon>
        <taxon>Viridiplantae</taxon>
        <taxon>Streptophyta</taxon>
        <taxon>Embryophyta</taxon>
        <taxon>Tracheophyta</taxon>
        <taxon>Spermatophyta</taxon>
        <taxon>Magnoliopsida</taxon>
        <taxon>Liliopsida</taxon>
        <taxon>Poales</taxon>
        <taxon>Bromeliaceae</taxon>
        <taxon>Bromelioideae</taxon>
        <taxon>Ananas</taxon>
    </lineage>
</organism>
<proteinExistence type="predicted"/>
<dbReference type="Proteomes" id="UP000515123">
    <property type="component" value="Linkage group 8"/>
</dbReference>
<feature type="compositionally biased region" description="Low complexity" evidence="1">
    <location>
        <begin position="209"/>
        <end position="222"/>
    </location>
</feature>
<dbReference type="PANTHER" id="PTHR46929:SF3">
    <property type="entry name" value="MYB_SANT-LIKE DOMAIN-CONTAINING PROTEIN"/>
    <property type="match status" value="1"/>
</dbReference>
<evidence type="ECO:0000313" key="3">
    <source>
        <dbReference type="Proteomes" id="UP000515123"/>
    </source>
</evidence>
<reference evidence="4" key="2">
    <citation type="submission" date="2025-08" db="UniProtKB">
        <authorList>
            <consortium name="RefSeq"/>
        </authorList>
    </citation>
    <scope>IDENTIFICATION</scope>
    <source>
        <tissue evidence="4">Leaf</tissue>
    </source>
</reference>